<reference evidence="4 5" key="1">
    <citation type="submission" date="2023-08" db="EMBL/GenBank/DDBJ databases">
        <title>Black Yeasts Isolated from many extreme environments.</title>
        <authorList>
            <person name="Coleine C."/>
            <person name="Stajich J.E."/>
            <person name="Selbmann L."/>
        </authorList>
    </citation>
    <scope>NUCLEOTIDE SEQUENCE [LARGE SCALE GENOMIC DNA]</scope>
    <source>
        <strain evidence="4 5">CCFEE 5885</strain>
    </source>
</reference>
<protein>
    <recommendedName>
        <fullName evidence="3">RING-type domain-containing protein</fullName>
    </recommendedName>
</protein>
<accession>A0ABR0JX54</accession>
<keyword evidence="1" id="KW-0479">Metal-binding</keyword>
<proteinExistence type="predicted"/>
<dbReference type="Proteomes" id="UP001345013">
    <property type="component" value="Unassembled WGS sequence"/>
</dbReference>
<evidence type="ECO:0000256" key="1">
    <source>
        <dbReference type="PROSITE-ProRule" id="PRU00175"/>
    </source>
</evidence>
<gene>
    <name evidence="4" type="ORF">LTR24_009468</name>
</gene>
<feature type="domain" description="RING-type" evidence="3">
    <location>
        <begin position="112"/>
        <end position="175"/>
    </location>
</feature>
<evidence type="ECO:0000313" key="5">
    <source>
        <dbReference type="Proteomes" id="UP001345013"/>
    </source>
</evidence>
<evidence type="ECO:0000313" key="4">
    <source>
        <dbReference type="EMBL" id="KAK5077639.1"/>
    </source>
</evidence>
<name>A0ABR0JX54_9EURO</name>
<dbReference type="Gene3D" id="3.30.40.10">
    <property type="entry name" value="Zinc/RING finger domain, C3HC4 (zinc finger)"/>
    <property type="match status" value="1"/>
</dbReference>
<dbReference type="SMART" id="SM00184">
    <property type="entry name" value="RING"/>
    <property type="match status" value="1"/>
</dbReference>
<evidence type="ECO:0000256" key="2">
    <source>
        <dbReference type="SAM" id="MobiDB-lite"/>
    </source>
</evidence>
<keyword evidence="1" id="KW-0862">Zinc</keyword>
<evidence type="ECO:0000259" key="3">
    <source>
        <dbReference type="PROSITE" id="PS50089"/>
    </source>
</evidence>
<dbReference type="InterPro" id="IPR013083">
    <property type="entry name" value="Znf_RING/FYVE/PHD"/>
</dbReference>
<dbReference type="PROSITE" id="PS50089">
    <property type="entry name" value="ZF_RING_2"/>
    <property type="match status" value="1"/>
</dbReference>
<feature type="region of interest" description="Disordered" evidence="2">
    <location>
        <begin position="27"/>
        <end position="68"/>
    </location>
</feature>
<keyword evidence="5" id="KW-1185">Reference proteome</keyword>
<keyword evidence="1" id="KW-0863">Zinc-finger</keyword>
<organism evidence="4 5">
    <name type="scientific">Lithohypha guttulata</name>
    <dbReference type="NCBI Taxonomy" id="1690604"/>
    <lineage>
        <taxon>Eukaryota</taxon>
        <taxon>Fungi</taxon>
        <taxon>Dikarya</taxon>
        <taxon>Ascomycota</taxon>
        <taxon>Pezizomycotina</taxon>
        <taxon>Eurotiomycetes</taxon>
        <taxon>Chaetothyriomycetidae</taxon>
        <taxon>Chaetothyriales</taxon>
        <taxon>Trichomeriaceae</taxon>
        <taxon>Lithohypha</taxon>
    </lineage>
</organism>
<comment type="caution">
    <text evidence="4">The sequence shown here is derived from an EMBL/GenBank/DDBJ whole genome shotgun (WGS) entry which is preliminary data.</text>
</comment>
<dbReference type="InterPro" id="IPR001841">
    <property type="entry name" value="Znf_RING"/>
</dbReference>
<dbReference type="EMBL" id="JAVRRG010000209">
    <property type="protein sequence ID" value="KAK5077639.1"/>
    <property type="molecule type" value="Genomic_DNA"/>
</dbReference>
<dbReference type="SUPFAM" id="SSF57850">
    <property type="entry name" value="RING/U-box"/>
    <property type="match status" value="1"/>
</dbReference>
<sequence>MSFPSYLFQDAVKSACCSVVDADNPAQNSVIPLPPAPANTASRKRTHSDDEAEADQSASKRPRLHDEATADEPQCLLTRFEWTQHSTLKQTTTTTMSACSPPTAQSELDSECPICQETVFWCAPTSDDTATVAADGDLVQWALVRHECGNTFHSTCLDPWCAARRDGATTCPMCRGVILDPPAPAPAQNEAGNLHGPQSGLDANLQLELFDGSTLSSLATNSHSWRTLGGQVEEAF</sequence>